<proteinExistence type="predicted"/>
<accession>A0A5N7CMZ6</accession>
<protein>
    <recommendedName>
        <fullName evidence="1">FAD dependent oxidoreductase domain-containing protein</fullName>
    </recommendedName>
</protein>
<dbReference type="EMBL" id="ML735221">
    <property type="protein sequence ID" value="KAE8394873.1"/>
    <property type="molecule type" value="Genomic_DNA"/>
</dbReference>
<evidence type="ECO:0000313" key="2">
    <source>
        <dbReference type="EMBL" id="KAE8394873.1"/>
    </source>
</evidence>
<dbReference type="InterPro" id="IPR036188">
    <property type="entry name" value="FAD/NAD-bd_sf"/>
</dbReference>
<dbReference type="InterPro" id="IPR006076">
    <property type="entry name" value="FAD-dep_OxRdtase"/>
</dbReference>
<dbReference type="Gene3D" id="3.50.50.60">
    <property type="entry name" value="FAD/NAD(P)-binding domain"/>
    <property type="match status" value="1"/>
</dbReference>
<organism evidence="2">
    <name type="scientific">Petromyces alliaceus</name>
    <name type="common">Aspergillus alliaceus</name>
    <dbReference type="NCBI Taxonomy" id="209559"/>
    <lineage>
        <taxon>Eukaryota</taxon>
        <taxon>Fungi</taxon>
        <taxon>Dikarya</taxon>
        <taxon>Ascomycota</taxon>
        <taxon>Pezizomycotina</taxon>
        <taxon>Eurotiomycetes</taxon>
        <taxon>Eurotiomycetidae</taxon>
        <taxon>Eurotiales</taxon>
        <taxon>Aspergillaceae</taxon>
        <taxon>Aspergillus</taxon>
        <taxon>Aspergillus subgen. Circumdati</taxon>
    </lineage>
</organism>
<dbReference type="Gene3D" id="3.30.9.10">
    <property type="entry name" value="D-Amino Acid Oxidase, subunit A, domain 2"/>
    <property type="match status" value="1"/>
</dbReference>
<dbReference type="AlphaFoldDB" id="A0A5N7CMZ6"/>
<evidence type="ECO:0000259" key="1">
    <source>
        <dbReference type="Pfam" id="PF01266"/>
    </source>
</evidence>
<gene>
    <name evidence="2" type="ORF">BDV23DRAFT_179260</name>
</gene>
<name>A0A5N7CMZ6_PETAA</name>
<dbReference type="Proteomes" id="UP000326877">
    <property type="component" value="Unassembled WGS sequence"/>
</dbReference>
<feature type="domain" description="FAD dependent oxidoreductase" evidence="1">
    <location>
        <begin position="4"/>
        <end position="107"/>
    </location>
</feature>
<dbReference type="Pfam" id="PF01266">
    <property type="entry name" value="DAO"/>
    <property type="match status" value="1"/>
</dbReference>
<sequence length="119" mass="13417">MRLCEAYKYIRFTDCDGNNDYLVIGGCDHKVGQDQVEGRFQELETWVRKRFTKAGSVDYKWSGQVFEPVDYMAFIGKNQGMSHIYVVTGDSGNGLTHGILAGKLIADEIDGVFVLRVRT</sequence>
<reference evidence="2" key="1">
    <citation type="submission" date="2019-04" db="EMBL/GenBank/DDBJ databases">
        <title>Friends and foes A comparative genomics studyof 23 Aspergillus species from section Flavi.</title>
        <authorList>
            <consortium name="DOE Joint Genome Institute"/>
            <person name="Kjaerbolling I."/>
            <person name="Vesth T."/>
            <person name="Frisvad J.C."/>
            <person name="Nybo J.L."/>
            <person name="Theobald S."/>
            <person name="Kildgaard S."/>
            <person name="Isbrandt T."/>
            <person name="Kuo A."/>
            <person name="Sato A."/>
            <person name="Lyhne E.K."/>
            <person name="Kogle M.E."/>
            <person name="Wiebenga A."/>
            <person name="Kun R.S."/>
            <person name="Lubbers R.J."/>
            <person name="Makela M.R."/>
            <person name="Barry K."/>
            <person name="Chovatia M."/>
            <person name="Clum A."/>
            <person name="Daum C."/>
            <person name="Haridas S."/>
            <person name="He G."/>
            <person name="LaButti K."/>
            <person name="Lipzen A."/>
            <person name="Mondo S."/>
            <person name="Riley R."/>
            <person name="Salamov A."/>
            <person name="Simmons B.A."/>
            <person name="Magnuson J.K."/>
            <person name="Henrissat B."/>
            <person name="Mortensen U.H."/>
            <person name="Larsen T.O."/>
            <person name="Devries R.P."/>
            <person name="Grigoriev I.V."/>
            <person name="Machida M."/>
            <person name="Baker S.E."/>
            <person name="Andersen M.R."/>
        </authorList>
    </citation>
    <scope>NUCLEOTIDE SEQUENCE [LARGE SCALE GENOMIC DNA]</scope>
    <source>
        <strain evidence="2">IBT 14317</strain>
    </source>
</reference>
<dbReference type="OrthoDB" id="429143at2759"/>